<protein>
    <submittedName>
        <fullName evidence="1">Uncharacterized protein</fullName>
    </submittedName>
</protein>
<accession>A0A8X6QXJ7</accession>
<comment type="caution">
    <text evidence="1">The sequence shown here is derived from an EMBL/GenBank/DDBJ whole genome shotgun (WGS) entry which is preliminary data.</text>
</comment>
<proteinExistence type="predicted"/>
<name>A0A8X6QXJ7_NEPPI</name>
<dbReference type="OrthoDB" id="10499702at2759"/>
<dbReference type="EMBL" id="BMAW01039077">
    <property type="protein sequence ID" value="GFU54357.1"/>
    <property type="molecule type" value="Genomic_DNA"/>
</dbReference>
<sequence length="135" mass="15255">MLQTGYYAQELTQGKRIEENEEVNAASFQENEIDINDLGIPLLHGANSSKFGMPIDKSSSHFAKLSLRYYDRNAAETGIRMILFTQVPVKLLDNSPMHYKFVGFNWLNQCLSAFSSCPKIAKIYTLESISKILIS</sequence>
<evidence type="ECO:0000313" key="1">
    <source>
        <dbReference type="EMBL" id="GFU54357.1"/>
    </source>
</evidence>
<organism evidence="1 2">
    <name type="scientific">Nephila pilipes</name>
    <name type="common">Giant wood spider</name>
    <name type="synonym">Nephila maculata</name>
    <dbReference type="NCBI Taxonomy" id="299642"/>
    <lineage>
        <taxon>Eukaryota</taxon>
        <taxon>Metazoa</taxon>
        <taxon>Ecdysozoa</taxon>
        <taxon>Arthropoda</taxon>
        <taxon>Chelicerata</taxon>
        <taxon>Arachnida</taxon>
        <taxon>Araneae</taxon>
        <taxon>Araneomorphae</taxon>
        <taxon>Entelegynae</taxon>
        <taxon>Araneoidea</taxon>
        <taxon>Nephilidae</taxon>
        <taxon>Nephila</taxon>
    </lineage>
</organism>
<evidence type="ECO:0000313" key="2">
    <source>
        <dbReference type="Proteomes" id="UP000887013"/>
    </source>
</evidence>
<reference evidence="1" key="1">
    <citation type="submission" date="2020-08" db="EMBL/GenBank/DDBJ databases">
        <title>Multicomponent nature underlies the extraordinary mechanical properties of spider dragline silk.</title>
        <authorList>
            <person name="Kono N."/>
            <person name="Nakamura H."/>
            <person name="Mori M."/>
            <person name="Yoshida Y."/>
            <person name="Ohtoshi R."/>
            <person name="Malay A.D."/>
            <person name="Moran D.A.P."/>
            <person name="Tomita M."/>
            <person name="Numata K."/>
            <person name="Arakawa K."/>
        </authorList>
    </citation>
    <scope>NUCLEOTIDE SEQUENCE</scope>
</reference>
<gene>
    <name evidence="1" type="ORF">NPIL_470921</name>
</gene>
<keyword evidence="2" id="KW-1185">Reference proteome</keyword>
<dbReference type="Proteomes" id="UP000887013">
    <property type="component" value="Unassembled WGS sequence"/>
</dbReference>
<dbReference type="AlphaFoldDB" id="A0A8X6QXJ7"/>